<dbReference type="GO" id="GO:0000281">
    <property type="term" value="P:mitotic cytokinesis"/>
    <property type="evidence" value="ECO:0007669"/>
    <property type="project" value="InterPro"/>
</dbReference>
<dbReference type="GO" id="GO:0090307">
    <property type="term" value="P:mitotic spindle assembly"/>
    <property type="evidence" value="ECO:0007669"/>
    <property type="project" value="TreeGrafter"/>
</dbReference>
<proteinExistence type="predicted"/>
<reference evidence="3" key="3">
    <citation type="submission" date="2025-09" db="UniProtKB">
        <authorList>
            <consortium name="Ensembl"/>
        </authorList>
    </citation>
    <scope>IDENTIFICATION</scope>
</reference>
<organism evidence="3 4">
    <name type="scientific">Suricata suricatta</name>
    <name type="common">Meerkat</name>
    <dbReference type="NCBI Taxonomy" id="37032"/>
    <lineage>
        <taxon>Eukaryota</taxon>
        <taxon>Metazoa</taxon>
        <taxon>Chordata</taxon>
        <taxon>Craniata</taxon>
        <taxon>Vertebrata</taxon>
        <taxon>Euteleostomi</taxon>
        <taxon>Mammalia</taxon>
        <taxon>Eutheria</taxon>
        <taxon>Laurasiatheria</taxon>
        <taxon>Carnivora</taxon>
        <taxon>Feliformia</taxon>
        <taxon>Herpestidae</taxon>
        <taxon>Suricata</taxon>
    </lineage>
</organism>
<sequence>MSDEVFSTTLAYTKSPKVTKRTTFQDELIKAITARSARQRSSEYSDDFDSDEIVSLGDFSDTSVDENSDKKKTNDFHLSDDEEKNSPKLSFLKTKKLNMDMTKDEPGFSAKSAEDMAPDGCEDVVRARSPETQSEGREIERDKIKMKPKPRILPVKSTSSEHSSSLEADSHFKPSPRPRTMLKTHSPREEKDGPGEDKTTARHEELEAHSAPSPLPALNDRQLEAEKKAFSENLDPEVSATAQLLNLFLNSENSFLIDFVTTPHEKSKESQVITDDLEGEKEKDEVLMNDLTVDPPLLKSQSIVISTDATASSKKTIEDRNMKNKKSTNNRASSAYGRLMTSEFLKKSSSIRRPPSATTSSHYLGTLKVLDQKPSQKQNVEPERADNIRAAVYQDWLEKKNVYLHEMHRIKRIESENLRIQNEQKRAAKREEALASFEAWKAMKEKEAKKIAAKKRLEEKNKKKTEEENAVRKGEALQAFERWKEKKMEYLREKNKKEKEYERAKRQKEEETIAEKRKDNLTAVEKWNEKKDAFFKEKEKERINEKRREELKKAEKKDKDKQAIDEYDKWLEKKERQERIERKQKKRHSFLENEALPPWSPPSRTVFSKVF</sequence>
<protein>
    <submittedName>
        <fullName evidence="3">Microtubule associated protein 9</fullName>
    </submittedName>
</protein>
<dbReference type="InterPro" id="IPR026106">
    <property type="entry name" value="MAP9"/>
</dbReference>
<dbReference type="GO" id="GO:0008017">
    <property type="term" value="F:microtubule binding"/>
    <property type="evidence" value="ECO:0007669"/>
    <property type="project" value="TreeGrafter"/>
</dbReference>
<feature type="coiled-coil region" evidence="1">
    <location>
        <begin position="410"/>
        <end position="560"/>
    </location>
</feature>
<keyword evidence="4" id="KW-1185">Reference proteome</keyword>
<accession>A0A673STF3</accession>
<dbReference type="Ensembl" id="ENSSSUT00005005109.1">
    <property type="protein sequence ID" value="ENSSSUP00005004422.1"/>
    <property type="gene ID" value="ENSSSUG00005002872.1"/>
</dbReference>
<evidence type="ECO:0000313" key="4">
    <source>
        <dbReference type="Proteomes" id="UP000472268"/>
    </source>
</evidence>
<dbReference type="GO" id="GO:0000235">
    <property type="term" value="C:astral microtubule"/>
    <property type="evidence" value="ECO:0007669"/>
    <property type="project" value="TreeGrafter"/>
</dbReference>
<dbReference type="GO" id="GO:1902412">
    <property type="term" value="P:regulation of mitotic cytokinesis"/>
    <property type="evidence" value="ECO:0007669"/>
    <property type="project" value="TreeGrafter"/>
</dbReference>
<feature type="compositionally biased region" description="Basic and acidic residues" evidence="2">
    <location>
        <begin position="97"/>
        <end position="106"/>
    </location>
</feature>
<feature type="compositionally biased region" description="Basic and acidic residues" evidence="2">
    <location>
        <begin position="186"/>
        <end position="208"/>
    </location>
</feature>
<feature type="compositionally biased region" description="Low complexity" evidence="2">
    <location>
        <begin position="157"/>
        <end position="167"/>
    </location>
</feature>
<evidence type="ECO:0000256" key="2">
    <source>
        <dbReference type="SAM" id="MobiDB-lite"/>
    </source>
</evidence>
<evidence type="ECO:0000256" key="1">
    <source>
        <dbReference type="SAM" id="Coils"/>
    </source>
</evidence>
<feature type="compositionally biased region" description="Basic and acidic residues" evidence="2">
    <location>
        <begin position="123"/>
        <end position="145"/>
    </location>
</feature>
<feature type="compositionally biased region" description="Basic and acidic residues" evidence="2">
    <location>
        <begin position="67"/>
        <end position="79"/>
    </location>
</feature>
<name>A0A673STF3_SURSU</name>
<reference evidence="3 4" key="1">
    <citation type="submission" date="2019-05" db="EMBL/GenBank/DDBJ databases">
        <title>A Chromosome-scale Meerkat (S. suricatta) Genome Assembly.</title>
        <authorList>
            <person name="Dudchenko O."/>
            <person name="Lieberman Aiden E."/>
            <person name="Tung J."/>
            <person name="Barreiro L.B."/>
            <person name="Clutton-Brock T.H."/>
        </authorList>
    </citation>
    <scope>NUCLEOTIDE SEQUENCE [LARGE SCALE GENOMIC DNA]</scope>
</reference>
<gene>
    <name evidence="3" type="primary">MAP9</name>
</gene>
<feature type="compositionally biased region" description="Polar residues" evidence="2">
    <location>
        <begin position="602"/>
        <end position="611"/>
    </location>
</feature>
<dbReference type="AlphaFoldDB" id="A0A673STF3"/>
<dbReference type="PANTHER" id="PTHR14739">
    <property type="entry name" value="MICROTUBULE-ASSOCIATED PROTEIN 9"/>
    <property type="match status" value="1"/>
</dbReference>
<dbReference type="PANTHER" id="PTHR14739:SF9">
    <property type="entry name" value="MICROTUBULE-ASSOCIATED PROTEIN 9"/>
    <property type="match status" value="1"/>
</dbReference>
<feature type="region of interest" description="Disordered" evidence="2">
    <location>
        <begin position="35"/>
        <end position="227"/>
    </location>
</feature>
<evidence type="ECO:0000313" key="3">
    <source>
        <dbReference type="Ensembl" id="ENSSSUP00005004422.1"/>
    </source>
</evidence>
<dbReference type="Proteomes" id="UP000472268">
    <property type="component" value="Chromosome 1"/>
</dbReference>
<keyword evidence="1" id="KW-0175">Coiled coil</keyword>
<reference evidence="3" key="2">
    <citation type="submission" date="2025-08" db="UniProtKB">
        <authorList>
            <consortium name="Ensembl"/>
        </authorList>
    </citation>
    <scope>IDENTIFICATION</scope>
</reference>
<feature type="region of interest" description="Disordered" evidence="2">
    <location>
        <begin position="581"/>
        <end position="611"/>
    </location>
</feature>